<evidence type="ECO:0000313" key="3">
    <source>
        <dbReference type="Proteomes" id="UP000722750"/>
    </source>
</evidence>
<dbReference type="Pfam" id="PF16561">
    <property type="entry name" value="AMPK1_CBM"/>
    <property type="match status" value="1"/>
</dbReference>
<feature type="domain" description="AMP-activated protein kinase glycogen-binding" evidence="1">
    <location>
        <begin position="67"/>
        <end position="118"/>
    </location>
</feature>
<organism evidence="2 3">
    <name type="scientific">Candidatus Scalindua arabica</name>
    <dbReference type="NCBI Taxonomy" id="1127984"/>
    <lineage>
        <taxon>Bacteria</taxon>
        <taxon>Pseudomonadati</taxon>
        <taxon>Planctomycetota</taxon>
        <taxon>Candidatus Brocadiia</taxon>
        <taxon>Candidatus Brocadiales</taxon>
        <taxon>Candidatus Scalinduaceae</taxon>
        <taxon>Candidatus Scalindua</taxon>
    </lineage>
</organism>
<dbReference type="EMBL" id="JAANXD010000080">
    <property type="protein sequence ID" value="MBS1259084.1"/>
    <property type="molecule type" value="Genomic_DNA"/>
</dbReference>
<dbReference type="InterPro" id="IPR032640">
    <property type="entry name" value="AMPK1_CBM"/>
</dbReference>
<dbReference type="Proteomes" id="UP000722750">
    <property type="component" value="Unassembled WGS sequence"/>
</dbReference>
<dbReference type="CDD" id="cd07184">
    <property type="entry name" value="E_set_Isoamylase_like_N"/>
    <property type="match status" value="1"/>
</dbReference>
<gene>
    <name evidence="2" type="ORF">MAG551_02150</name>
</gene>
<proteinExistence type="predicted"/>
<name>A0A941W3Y0_9BACT</name>
<reference evidence="2" key="1">
    <citation type="journal article" date="2021" name="ISME J.">
        <title>Fine-scale metabolic discontinuity in a stratified prokaryote microbiome of a Red Sea deep halocline.</title>
        <authorList>
            <person name="Michoud G."/>
            <person name="Ngugi D.K."/>
            <person name="Barozzi A."/>
            <person name="Merlino G."/>
            <person name="Calleja M.L."/>
            <person name="Delgado-Huertas A."/>
            <person name="Moran X.A.G."/>
            <person name="Daffonchio D."/>
        </authorList>
    </citation>
    <scope>NUCLEOTIDE SEQUENCE</scope>
    <source>
        <strain evidence="2">SuakinDeep_MAG55_1</strain>
    </source>
</reference>
<sequence>MAKIKKEQTTIRKTKNSLKKMINKGLSEKQSEHLKEKTRNGGIKKEYLKSKDVCRVTLKLPKVAAPEAQSVCIVGNFNDWNIHANPMKKMKNGDYAAKLDLEPGREHQFRYLVDGSKWLNDWNADKYVKTHYGDSDNSVVLT</sequence>
<dbReference type="Gene3D" id="2.60.40.10">
    <property type="entry name" value="Immunoglobulins"/>
    <property type="match status" value="1"/>
</dbReference>
<dbReference type="InterPro" id="IPR014756">
    <property type="entry name" value="Ig_E-set"/>
</dbReference>
<evidence type="ECO:0000259" key="1">
    <source>
        <dbReference type="Pfam" id="PF16561"/>
    </source>
</evidence>
<dbReference type="AlphaFoldDB" id="A0A941W3Y0"/>
<dbReference type="InterPro" id="IPR013783">
    <property type="entry name" value="Ig-like_fold"/>
</dbReference>
<evidence type="ECO:0000313" key="2">
    <source>
        <dbReference type="EMBL" id="MBS1259084.1"/>
    </source>
</evidence>
<dbReference type="SUPFAM" id="SSF81296">
    <property type="entry name" value="E set domains"/>
    <property type="match status" value="1"/>
</dbReference>
<accession>A0A941W3Y0</accession>
<comment type="caution">
    <text evidence="2">The sequence shown here is derived from an EMBL/GenBank/DDBJ whole genome shotgun (WGS) entry which is preliminary data.</text>
</comment>
<protein>
    <recommendedName>
        <fullName evidence="1">AMP-activated protein kinase glycogen-binding domain-containing protein</fullName>
    </recommendedName>
</protein>